<evidence type="ECO:0000313" key="1">
    <source>
        <dbReference type="EMBL" id="KAJ4455702.1"/>
    </source>
</evidence>
<sequence length="795" mass="85061">MMAGSTFRKPVPCTLAHALPPQILGKFYDLPPAWTVRSGFEAFVNAFHTHCPVCVYAEIDHSLGTDYEMVPFVIAKHLQQIFHCHVVIKPSDERDDQSEIQARGLDPKTTWVHRFGPLLVPCLIPRALPLSARNFRSAAMPGVWLAVANTPHLPASDVATRPAFIFYNQPTEIVPPVAALVSATAAASEAAADVADAASEAAARATAVAKAAADAAATFAATAATATATAATAAATAAVAAAQTDAIKAAAATASATTATAATATAATAAKTEAIKAAVAADIVAAIAEKVTFIIDGQPFGFMRFVDSNPEPTASAKPQFRGGLTIGLKQLTREYDYLPNTAWPLLPPVIEGSLREILQKAPVIVILGEENLSFSRAVRFAVDGRFYDGKTSDLCSSYGRPTIVVTKFNGRSGEPKQIDGQDLTVINGVDATHLDVFFAHHPLRIPSDRAVVFFQCPFPDPIQQPPGPDPIKQPPGPDKRLSATVRGFLESCARHPDKISHACLGIINHNTYLKQYDLTPFLPAPPVAQELGFAWEVPLLPLHFVGCDQGFTQFLYDPHPSCLPPSPSTDDTEIARCCQDLLQKAKGIAVSWTQATHGDDSKNAPRKPPPVPLPFAERALQTEIAAALARAAVAAAADAAVGPSFDAYDSRLSDQCRCYQHMSIARSAGESHKPFMVNHLTFVWQLGRTSVTARVTVGPPRAEATVDIPLCLCKTNCGGGNLNTILRAIDDVIHKNRARWGRRMMKVDTLTIEEGKAQPVPLVDSGVSFSQVLDDLLHVEIPRGSIIRMRATLKE</sequence>
<accession>A0ABQ8UDH3</accession>
<comment type="caution">
    <text evidence="1">The sequence shown here is derived from an EMBL/GenBank/DDBJ whole genome shotgun (WGS) entry which is preliminary data.</text>
</comment>
<gene>
    <name evidence="1" type="ORF">PAPYR_9302</name>
</gene>
<proteinExistence type="predicted"/>
<protein>
    <submittedName>
        <fullName evidence="1">Uncharacterized protein</fullName>
    </submittedName>
</protein>
<dbReference type="EMBL" id="JAPMOS010000096">
    <property type="protein sequence ID" value="KAJ4455702.1"/>
    <property type="molecule type" value="Genomic_DNA"/>
</dbReference>
<keyword evidence="2" id="KW-1185">Reference proteome</keyword>
<evidence type="ECO:0000313" key="2">
    <source>
        <dbReference type="Proteomes" id="UP001141327"/>
    </source>
</evidence>
<organism evidence="1 2">
    <name type="scientific">Paratrimastix pyriformis</name>
    <dbReference type="NCBI Taxonomy" id="342808"/>
    <lineage>
        <taxon>Eukaryota</taxon>
        <taxon>Metamonada</taxon>
        <taxon>Preaxostyla</taxon>
        <taxon>Paratrimastigidae</taxon>
        <taxon>Paratrimastix</taxon>
    </lineage>
</organism>
<reference evidence="1" key="1">
    <citation type="journal article" date="2022" name="bioRxiv">
        <title>Genomics of Preaxostyla Flagellates Illuminates Evolutionary Transitions and the Path Towards Mitochondrial Loss.</title>
        <authorList>
            <person name="Novak L.V.F."/>
            <person name="Treitli S.C."/>
            <person name="Pyrih J."/>
            <person name="Halakuc P."/>
            <person name="Pipaliya S.V."/>
            <person name="Vacek V."/>
            <person name="Brzon O."/>
            <person name="Soukal P."/>
            <person name="Eme L."/>
            <person name="Dacks J.B."/>
            <person name="Karnkowska A."/>
            <person name="Elias M."/>
            <person name="Hampl V."/>
        </authorList>
    </citation>
    <scope>NUCLEOTIDE SEQUENCE</scope>
    <source>
        <strain evidence="1">RCP-MX</strain>
    </source>
</reference>
<name>A0ABQ8UDH3_9EUKA</name>
<dbReference type="Proteomes" id="UP001141327">
    <property type="component" value="Unassembled WGS sequence"/>
</dbReference>